<evidence type="ECO:0000313" key="10">
    <source>
        <dbReference type="EMBL" id="KAI3901789.1"/>
    </source>
</evidence>
<dbReference type="GO" id="GO:0003724">
    <property type="term" value="F:RNA helicase activity"/>
    <property type="evidence" value="ECO:0007669"/>
    <property type="project" value="UniProtKB-EC"/>
</dbReference>
<dbReference type="InterPro" id="IPR001650">
    <property type="entry name" value="Helicase_C-like"/>
</dbReference>
<feature type="domain" description="Helicase ATP-binding" evidence="8">
    <location>
        <begin position="47"/>
        <end position="207"/>
    </location>
</feature>
<dbReference type="Gene3D" id="3.40.50.300">
    <property type="entry name" value="P-loop containing nucleotide triphosphate hydrolases"/>
    <property type="match status" value="2"/>
</dbReference>
<feature type="compositionally biased region" description="Basic residues" evidence="7">
    <location>
        <begin position="508"/>
        <end position="517"/>
    </location>
</feature>
<keyword evidence="1 6" id="KW-0547">Nucleotide-binding</keyword>
<dbReference type="GO" id="GO:0016787">
    <property type="term" value="F:hydrolase activity"/>
    <property type="evidence" value="ECO:0007669"/>
    <property type="project" value="UniProtKB-KW"/>
</dbReference>
<evidence type="ECO:0000256" key="5">
    <source>
        <dbReference type="ARBA" id="ARBA00022884"/>
    </source>
</evidence>
<dbReference type="SMART" id="SM00487">
    <property type="entry name" value="DEXDc"/>
    <property type="match status" value="1"/>
</dbReference>
<dbReference type="EC" id="3.6.4.13" evidence="6"/>
<evidence type="ECO:0000256" key="7">
    <source>
        <dbReference type="SAM" id="MobiDB-lite"/>
    </source>
</evidence>
<evidence type="ECO:0000256" key="3">
    <source>
        <dbReference type="ARBA" id="ARBA00022806"/>
    </source>
</evidence>
<dbReference type="GO" id="GO:0005524">
    <property type="term" value="F:ATP binding"/>
    <property type="evidence" value="ECO:0007669"/>
    <property type="project" value="UniProtKB-UniRule"/>
</dbReference>
<dbReference type="AlphaFoldDB" id="A0AAD4XCW8"/>
<dbReference type="SMART" id="SM00490">
    <property type="entry name" value="HELICc"/>
    <property type="match status" value="1"/>
</dbReference>
<organism evidence="10 11">
    <name type="scientific">Papaver atlanticum</name>
    <dbReference type="NCBI Taxonomy" id="357466"/>
    <lineage>
        <taxon>Eukaryota</taxon>
        <taxon>Viridiplantae</taxon>
        <taxon>Streptophyta</taxon>
        <taxon>Embryophyta</taxon>
        <taxon>Tracheophyta</taxon>
        <taxon>Spermatophyta</taxon>
        <taxon>Magnoliopsida</taxon>
        <taxon>Ranunculales</taxon>
        <taxon>Papaveraceae</taxon>
        <taxon>Papaveroideae</taxon>
        <taxon>Papaver</taxon>
    </lineage>
</organism>
<comment type="catalytic activity">
    <reaction evidence="6">
        <text>ATP + H2O = ADP + phosphate + H(+)</text>
        <dbReference type="Rhea" id="RHEA:13065"/>
        <dbReference type="ChEBI" id="CHEBI:15377"/>
        <dbReference type="ChEBI" id="CHEBI:15378"/>
        <dbReference type="ChEBI" id="CHEBI:30616"/>
        <dbReference type="ChEBI" id="CHEBI:43474"/>
        <dbReference type="ChEBI" id="CHEBI:456216"/>
        <dbReference type="EC" id="3.6.4.13"/>
    </reaction>
</comment>
<dbReference type="PROSITE" id="PS51192">
    <property type="entry name" value="HELICASE_ATP_BIND_1"/>
    <property type="match status" value="1"/>
</dbReference>
<accession>A0AAD4XCW8</accession>
<keyword evidence="5 6" id="KW-0694">RNA-binding</keyword>
<dbReference type="InterPro" id="IPR014001">
    <property type="entry name" value="Helicase_ATP-bd"/>
</dbReference>
<dbReference type="GO" id="GO:0003723">
    <property type="term" value="F:RNA binding"/>
    <property type="evidence" value="ECO:0007669"/>
    <property type="project" value="UniProtKB-UniRule"/>
</dbReference>
<evidence type="ECO:0000256" key="6">
    <source>
        <dbReference type="RuleBase" id="RU365068"/>
    </source>
</evidence>
<keyword evidence="11" id="KW-1185">Reference proteome</keyword>
<protein>
    <recommendedName>
        <fullName evidence="6">ATP-dependent RNA helicase</fullName>
        <ecNumber evidence="6">3.6.4.13</ecNumber>
    </recommendedName>
</protein>
<comment type="domain">
    <text evidence="6">The Q motif is unique to and characteristic of the DEAD box family of RNA helicases and controls ATP binding and hydrolysis.</text>
</comment>
<feature type="domain" description="Helicase C-terminal" evidence="9">
    <location>
        <begin position="251"/>
        <end position="405"/>
    </location>
</feature>
<sequence length="558" mass="62537">MKEAEAPKKALTEYRFCDLTPSLSKPTLDALTEGGFNYCTPVQRATIPLFGNNKDVSVDAATGSGKTLAFVVPLVEILRRSSSETFKPHQIVGIILSPTRELASQIYHVAKPFIATLPNVRPVLLHGGLGEVSVRADMKKIEEEGANLMIGTPGRIYDIMERMQILDYRNFEILILDEADQLLGPNFKRQISPIITRLPKQRRTAGLRNPVSVRVEVQREAKDKLESASSKTPLGLDIEYMVCEADKKSSQLVDFLVKNMNEKIIVYFITCASVDYWGVFLPKIAALKGSPIIPLHGKMKQVARGKALASFTEISSGILLCTDVAARGLDIPGVDLVVQYDPPQNPDMFIHRVGRTARLGRQGRAIVFLLPKEKKLYKKYQTIKGVLLQKRLRSDDLRTAAKKDRAVMEKGVKAFVSFILFCRLKNLEVGKLAMGFGLLQLPLMPELKNHLLSTHGFVPVEDVNVAEIKYKDKKREKQQMRDLQTKKAAVLQKPKFNNPKPNPNASVTRKRTAKQRRAAQSVEDSDELDRHYRALKKLKKGAIDEAEFTKLTRTEGLL</sequence>
<dbReference type="InterPro" id="IPR027417">
    <property type="entry name" value="P-loop_NTPase"/>
</dbReference>
<keyword evidence="3 6" id="KW-0347">Helicase</keyword>
<dbReference type="InterPro" id="IPR011545">
    <property type="entry name" value="DEAD/DEAH_box_helicase_dom"/>
</dbReference>
<dbReference type="PANTHER" id="PTHR24031">
    <property type="entry name" value="RNA HELICASE"/>
    <property type="match status" value="1"/>
</dbReference>
<name>A0AAD4XCW8_9MAGN</name>
<dbReference type="Pfam" id="PF00270">
    <property type="entry name" value="DEAD"/>
    <property type="match status" value="1"/>
</dbReference>
<comment type="similarity">
    <text evidence="6">Belongs to the DEAD box helicase family.</text>
</comment>
<proteinExistence type="inferred from homology"/>
<dbReference type="SMART" id="SM01178">
    <property type="entry name" value="DUF4217"/>
    <property type="match status" value="1"/>
</dbReference>
<evidence type="ECO:0000256" key="2">
    <source>
        <dbReference type="ARBA" id="ARBA00022801"/>
    </source>
</evidence>
<dbReference type="CDD" id="cd18787">
    <property type="entry name" value="SF2_C_DEAD"/>
    <property type="match status" value="1"/>
</dbReference>
<gene>
    <name evidence="10" type="ORF">MKW98_013904</name>
</gene>
<evidence type="ECO:0000259" key="9">
    <source>
        <dbReference type="PROSITE" id="PS51194"/>
    </source>
</evidence>
<dbReference type="PROSITE" id="PS51194">
    <property type="entry name" value="HELICASE_CTER"/>
    <property type="match status" value="1"/>
</dbReference>
<keyword evidence="4 6" id="KW-0067">ATP-binding</keyword>
<evidence type="ECO:0000259" key="8">
    <source>
        <dbReference type="PROSITE" id="PS51192"/>
    </source>
</evidence>
<dbReference type="EMBL" id="JAJJMB010011506">
    <property type="protein sequence ID" value="KAI3901789.1"/>
    <property type="molecule type" value="Genomic_DNA"/>
</dbReference>
<evidence type="ECO:0000256" key="4">
    <source>
        <dbReference type="ARBA" id="ARBA00022840"/>
    </source>
</evidence>
<feature type="compositionally biased region" description="Basic and acidic residues" evidence="7">
    <location>
        <begin position="474"/>
        <end position="485"/>
    </location>
</feature>
<dbReference type="Proteomes" id="UP001202328">
    <property type="component" value="Unassembled WGS sequence"/>
</dbReference>
<comment type="caution">
    <text evidence="10">The sequence shown here is derived from an EMBL/GenBank/DDBJ whole genome shotgun (WGS) entry which is preliminary data.</text>
</comment>
<reference evidence="10" key="1">
    <citation type="submission" date="2022-04" db="EMBL/GenBank/DDBJ databases">
        <title>A functionally conserved STORR gene fusion in Papaver species that diverged 16.8 million years ago.</title>
        <authorList>
            <person name="Catania T."/>
        </authorList>
    </citation>
    <scope>NUCLEOTIDE SEQUENCE</scope>
    <source>
        <strain evidence="10">S-188037</strain>
    </source>
</reference>
<dbReference type="Pfam" id="PF00271">
    <property type="entry name" value="Helicase_C"/>
    <property type="match status" value="1"/>
</dbReference>
<evidence type="ECO:0000313" key="11">
    <source>
        <dbReference type="Proteomes" id="UP001202328"/>
    </source>
</evidence>
<dbReference type="SUPFAM" id="SSF52540">
    <property type="entry name" value="P-loop containing nucleoside triphosphate hydrolases"/>
    <property type="match status" value="1"/>
</dbReference>
<keyword evidence="2 6" id="KW-0378">Hydrolase</keyword>
<evidence type="ECO:0000256" key="1">
    <source>
        <dbReference type="ARBA" id="ARBA00022741"/>
    </source>
</evidence>
<dbReference type="InterPro" id="IPR025313">
    <property type="entry name" value="SPB4-like_CTE"/>
</dbReference>
<feature type="region of interest" description="Disordered" evidence="7">
    <location>
        <begin position="474"/>
        <end position="527"/>
    </location>
</feature>
<comment type="function">
    <text evidence="6">RNA helicase.</text>
</comment>